<dbReference type="Gene3D" id="3.40.50.150">
    <property type="entry name" value="Vaccinia Virus protein VP39"/>
    <property type="match status" value="1"/>
</dbReference>
<dbReference type="InterPro" id="IPR052514">
    <property type="entry name" value="SAM-dependent_MTase"/>
</dbReference>
<sequence>MSYFKRLTALFRVMHTISAVYCPGSKILLWSKMVLTVLQPRLPRSLRTQQKLELSFEGKSFGLWMEDRTGLAAFEEVFIRGEYSVDVREPRTILDAGANIGVASVYFCLRYPNARLYAVEPNPNVLETLQRNLKAFPRASVHQCAFSDKDGTVDLHVHPTSSIASSLYTRTKGERIISVPSKTFDTFRNEQGISAVDLFKFDIEGAEDKMLRAIKDKNVVYCYVGEIHPDLMEASLEDIKSLFREFTVTTEPIGSKRYLLRALVQY</sequence>
<dbReference type="PANTHER" id="PTHR34203:SF15">
    <property type="entry name" value="SLL1173 PROTEIN"/>
    <property type="match status" value="1"/>
</dbReference>
<feature type="domain" description="Methyltransferase FkbM" evidence="1">
    <location>
        <begin position="95"/>
        <end position="225"/>
    </location>
</feature>
<reference evidence="2 3" key="1">
    <citation type="journal article" date="2016" name="Nat. Commun.">
        <title>Thousands of microbial genomes shed light on interconnected biogeochemical processes in an aquifer system.</title>
        <authorList>
            <person name="Anantharaman K."/>
            <person name="Brown C.T."/>
            <person name="Hug L.A."/>
            <person name="Sharon I."/>
            <person name="Castelle C.J."/>
            <person name="Probst A.J."/>
            <person name="Thomas B.C."/>
            <person name="Singh A."/>
            <person name="Wilkins M.J."/>
            <person name="Karaoz U."/>
            <person name="Brodie E.L."/>
            <person name="Williams K.H."/>
            <person name="Hubbard S.S."/>
            <person name="Banfield J.F."/>
        </authorList>
    </citation>
    <scope>NUCLEOTIDE SEQUENCE [LARGE SCALE GENOMIC DNA]</scope>
</reference>
<evidence type="ECO:0000313" key="2">
    <source>
        <dbReference type="EMBL" id="OGG73859.1"/>
    </source>
</evidence>
<dbReference type="Proteomes" id="UP000178427">
    <property type="component" value="Unassembled WGS sequence"/>
</dbReference>
<proteinExistence type="predicted"/>
<protein>
    <recommendedName>
        <fullName evidence="1">Methyltransferase FkbM domain-containing protein</fullName>
    </recommendedName>
</protein>
<organism evidence="2 3">
    <name type="scientific">Candidatus Kaiserbacteria bacterium RIFCSPLOWO2_01_FULL_54_20</name>
    <dbReference type="NCBI Taxonomy" id="1798513"/>
    <lineage>
        <taxon>Bacteria</taxon>
        <taxon>Candidatus Kaiseribacteriota</taxon>
    </lineage>
</organism>
<dbReference type="PANTHER" id="PTHR34203">
    <property type="entry name" value="METHYLTRANSFERASE, FKBM FAMILY PROTEIN"/>
    <property type="match status" value="1"/>
</dbReference>
<dbReference type="AlphaFoldDB" id="A0A1F6EJM7"/>
<dbReference type="InterPro" id="IPR029063">
    <property type="entry name" value="SAM-dependent_MTases_sf"/>
</dbReference>
<dbReference type="SUPFAM" id="SSF53335">
    <property type="entry name" value="S-adenosyl-L-methionine-dependent methyltransferases"/>
    <property type="match status" value="1"/>
</dbReference>
<name>A0A1F6EJM7_9BACT</name>
<dbReference type="EMBL" id="MFMA01000027">
    <property type="protein sequence ID" value="OGG73859.1"/>
    <property type="molecule type" value="Genomic_DNA"/>
</dbReference>
<comment type="caution">
    <text evidence="2">The sequence shown here is derived from an EMBL/GenBank/DDBJ whole genome shotgun (WGS) entry which is preliminary data.</text>
</comment>
<accession>A0A1F6EJM7</accession>
<evidence type="ECO:0000313" key="3">
    <source>
        <dbReference type="Proteomes" id="UP000178427"/>
    </source>
</evidence>
<dbReference type="NCBIfam" id="TIGR01444">
    <property type="entry name" value="fkbM_fam"/>
    <property type="match status" value="1"/>
</dbReference>
<dbReference type="STRING" id="1798513.A3A40_02510"/>
<dbReference type="Pfam" id="PF05050">
    <property type="entry name" value="Methyltransf_21"/>
    <property type="match status" value="1"/>
</dbReference>
<gene>
    <name evidence="2" type="ORF">A3A40_02510</name>
</gene>
<dbReference type="InterPro" id="IPR006342">
    <property type="entry name" value="FkbM_mtfrase"/>
</dbReference>
<evidence type="ECO:0000259" key="1">
    <source>
        <dbReference type="Pfam" id="PF05050"/>
    </source>
</evidence>